<feature type="domain" description="Heparan-alpha-glucosaminide N-acetyltransferase catalytic" evidence="2">
    <location>
        <begin position="78"/>
        <end position="300"/>
    </location>
</feature>
<sequence length="311" mass="33954">MRNSLRKEFRDDSLQFGTFSCGALCPSRREECLLGRKLRGVLFAGHRVGKLMSVALGNANAAATGAISVQIRSASPARYVFLDVWRGLAIIGVVIYHFGWDLNFFGFISPAVMFSGPVTIFARALAGSFMFLVGVSLVVANENNVRWRKFLIRLAKLVAAAAAISIITYILFPEGFIYFGILHSIALASVLGLAFLPLPTGLIFLAAVAMLAAPFFFDLPAFDTRILAWIGFAANPPVASDFVPVFPWFGVTLAGMGCARLFLSRQMIREAAREPAEGALIRALAWIGQRTLPIYLLHQPLLFGGFVVFTR</sequence>
<dbReference type="InterPro" id="IPR012429">
    <property type="entry name" value="HGSNAT_cat"/>
</dbReference>
<comment type="caution">
    <text evidence="3">The sequence shown here is derived from an EMBL/GenBank/DDBJ whole genome shotgun (WGS) entry which is preliminary data.</text>
</comment>
<reference evidence="3" key="1">
    <citation type="journal article" date="2015" name="Nature">
        <title>Complex archaea that bridge the gap between prokaryotes and eukaryotes.</title>
        <authorList>
            <person name="Spang A."/>
            <person name="Saw J.H."/>
            <person name="Jorgensen S.L."/>
            <person name="Zaremba-Niedzwiedzka K."/>
            <person name="Martijn J."/>
            <person name="Lind A.E."/>
            <person name="van Eijk R."/>
            <person name="Schleper C."/>
            <person name="Guy L."/>
            <person name="Ettema T.J."/>
        </authorList>
    </citation>
    <scope>NUCLEOTIDE SEQUENCE</scope>
</reference>
<gene>
    <name evidence="3" type="ORF">LCGC14_0683170</name>
</gene>
<feature type="transmembrane region" description="Helical" evidence="1">
    <location>
        <begin position="203"/>
        <end position="222"/>
    </location>
</feature>
<evidence type="ECO:0000259" key="2">
    <source>
        <dbReference type="Pfam" id="PF07786"/>
    </source>
</evidence>
<feature type="transmembrane region" description="Helical" evidence="1">
    <location>
        <begin position="151"/>
        <end position="170"/>
    </location>
</feature>
<feature type="transmembrane region" description="Helical" evidence="1">
    <location>
        <begin position="120"/>
        <end position="139"/>
    </location>
</feature>
<evidence type="ECO:0000313" key="3">
    <source>
        <dbReference type="EMBL" id="KKN45437.1"/>
    </source>
</evidence>
<dbReference type="AlphaFoldDB" id="A0A0F9R7Y4"/>
<proteinExistence type="predicted"/>
<evidence type="ECO:0000256" key="1">
    <source>
        <dbReference type="SAM" id="Phobius"/>
    </source>
</evidence>
<feature type="transmembrane region" description="Helical" evidence="1">
    <location>
        <begin position="80"/>
        <end position="100"/>
    </location>
</feature>
<keyword evidence="1" id="KW-0812">Transmembrane</keyword>
<protein>
    <recommendedName>
        <fullName evidence="2">Heparan-alpha-glucosaminide N-acetyltransferase catalytic domain-containing protein</fullName>
    </recommendedName>
</protein>
<feature type="transmembrane region" description="Helical" evidence="1">
    <location>
        <begin position="176"/>
        <end position="196"/>
    </location>
</feature>
<organism evidence="3">
    <name type="scientific">marine sediment metagenome</name>
    <dbReference type="NCBI Taxonomy" id="412755"/>
    <lineage>
        <taxon>unclassified sequences</taxon>
        <taxon>metagenomes</taxon>
        <taxon>ecological metagenomes</taxon>
    </lineage>
</organism>
<keyword evidence="1" id="KW-1133">Transmembrane helix</keyword>
<dbReference type="EMBL" id="LAZR01001390">
    <property type="protein sequence ID" value="KKN45437.1"/>
    <property type="molecule type" value="Genomic_DNA"/>
</dbReference>
<dbReference type="Pfam" id="PF07786">
    <property type="entry name" value="HGSNAT_cat"/>
    <property type="match status" value="1"/>
</dbReference>
<keyword evidence="1" id="KW-0472">Membrane</keyword>
<name>A0A0F9R7Y4_9ZZZZ</name>
<feature type="transmembrane region" description="Helical" evidence="1">
    <location>
        <begin position="242"/>
        <end position="263"/>
    </location>
</feature>
<accession>A0A0F9R7Y4</accession>